<evidence type="ECO:0000313" key="2">
    <source>
        <dbReference type="Proteomes" id="UP000033699"/>
    </source>
</evidence>
<proteinExistence type="predicted"/>
<protein>
    <recommendedName>
        <fullName evidence="3">Isomerase</fullName>
    </recommendedName>
</protein>
<name>A0A0F2TAA3_STRR3</name>
<evidence type="ECO:0008006" key="3">
    <source>
        <dbReference type="Google" id="ProtNLM"/>
    </source>
</evidence>
<dbReference type="PANTHER" id="PTHR37950:SF1">
    <property type="entry name" value="4-HYDROXYPHENYLACETATE CATABOLISM PROTEIN"/>
    <property type="match status" value="1"/>
</dbReference>
<comment type="caution">
    <text evidence="1">The sequence shown here is derived from an EMBL/GenBank/DDBJ whole genome shotgun (WGS) entry which is preliminary data.</text>
</comment>
<dbReference type="EMBL" id="JZKH01000050">
    <property type="protein sequence ID" value="KJS60139.1"/>
    <property type="molecule type" value="Genomic_DNA"/>
</dbReference>
<dbReference type="InterPro" id="IPR014347">
    <property type="entry name" value="Tautomerase/MIF_sf"/>
</dbReference>
<dbReference type="PATRIC" id="fig|359131.3.peg.5502"/>
<dbReference type="SUPFAM" id="SSF55331">
    <property type="entry name" value="Tautomerase/MIF"/>
    <property type="match status" value="1"/>
</dbReference>
<gene>
    <name evidence="1" type="ORF">VM95_23100</name>
</gene>
<sequence>MPQILIDHSPELALDRAALAAELPRAIVEVIDTTVADCKTVFRPAPYAVAGDGASGEAVVLVEVKILAGRTVEQRAALTAGVLDVLRARIAVPASLGVQVTELDRDTYRFVHHPGR</sequence>
<accession>A0A0F2TAA3</accession>
<dbReference type="AlphaFoldDB" id="A0A0F2TAA3"/>
<dbReference type="OrthoDB" id="7203947at2"/>
<dbReference type="RefSeq" id="WP_045699958.1">
    <property type="nucleotide sequence ID" value="NZ_JZKH01000050.1"/>
</dbReference>
<dbReference type="InterPro" id="IPR004220">
    <property type="entry name" value="5-COMe_2-OHmuconate_Isoase"/>
</dbReference>
<organism evidence="1 2">
    <name type="scientific">Streptomyces rubellomurinus (strain ATCC 31215)</name>
    <dbReference type="NCBI Taxonomy" id="359131"/>
    <lineage>
        <taxon>Bacteria</taxon>
        <taxon>Bacillati</taxon>
        <taxon>Actinomycetota</taxon>
        <taxon>Actinomycetes</taxon>
        <taxon>Kitasatosporales</taxon>
        <taxon>Streptomycetaceae</taxon>
        <taxon>Streptomyces</taxon>
    </lineage>
</organism>
<dbReference type="PANTHER" id="PTHR37950">
    <property type="entry name" value="4-HYDROXYPHENYLACETATE CATABOLISM PROTEIN"/>
    <property type="match status" value="1"/>
</dbReference>
<dbReference type="Proteomes" id="UP000033699">
    <property type="component" value="Unassembled WGS sequence"/>
</dbReference>
<keyword evidence="2" id="KW-1185">Reference proteome</keyword>
<dbReference type="GO" id="GO:0008704">
    <property type="term" value="F:5-carboxymethyl-2-hydroxymuconate delta-isomerase activity"/>
    <property type="evidence" value="ECO:0007669"/>
    <property type="project" value="InterPro"/>
</dbReference>
<reference evidence="1 2" key="1">
    <citation type="submission" date="2015-02" db="EMBL/GenBank/DDBJ databases">
        <authorList>
            <person name="Ju K.-S."/>
            <person name="Doroghazi J.R."/>
            <person name="Metcalf W."/>
        </authorList>
    </citation>
    <scope>NUCLEOTIDE SEQUENCE [LARGE SCALE GENOMIC DNA]</scope>
    <source>
        <strain evidence="1 2">ATCC 31215</strain>
    </source>
</reference>
<evidence type="ECO:0000313" key="1">
    <source>
        <dbReference type="EMBL" id="KJS60139.1"/>
    </source>
</evidence>
<dbReference type="Gene3D" id="3.30.429.10">
    <property type="entry name" value="Macrophage Migration Inhibitory Factor"/>
    <property type="match status" value="1"/>
</dbReference>